<sequence>MKTFLLSLHSEYYKTRKTLAFWGAIVLPVFLCTVVFIGYYIKADDVMKKLAKVPPIAIWGQYSFAIVGVMGTLLLPMYLVFMTYSVNNIEHKADTWKSLFSLPIPKWKIYYSKALYTVLLITLSMLLFVGLTLAYGYILGWLKPQLTLQNADMAKVTSYLAVIYLKMFLASLGIISIQFLMSLVWKDFLKPMGIGFLLLVTAMIVLKWEYSYLIPFTHPIKALMSSSGKEVEILTKEVWVSFAYAAVFFTAGYFIVIKKSVK</sequence>
<accession>A0A4U1C5H1</accession>
<evidence type="ECO:0000313" key="2">
    <source>
        <dbReference type="EMBL" id="TKC00673.1"/>
    </source>
</evidence>
<organism evidence="2 3">
    <name type="scientific">Pedobacter cryophilus</name>
    <dbReference type="NCBI Taxonomy" id="2571271"/>
    <lineage>
        <taxon>Bacteria</taxon>
        <taxon>Pseudomonadati</taxon>
        <taxon>Bacteroidota</taxon>
        <taxon>Sphingobacteriia</taxon>
        <taxon>Sphingobacteriales</taxon>
        <taxon>Sphingobacteriaceae</taxon>
        <taxon>Pedobacter</taxon>
    </lineage>
</organism>
<feature type="transmembrane region" description="Helical" evidence="1">
    <location>
        <begin position="114"/>
        <end position="138"/>
    </location>
</feature>
<dbReference type="Proteomes" id="UP000308181">
    <property type="component" value="Unassembled WGS sequence"/>
</dbReference>
<evidence type="ECO:0000256" key="1">
    <source>
        <dbReference type="SAM" id="Phobius"/>
    </source>
</evidence>
<keyword evidence="1" id="KW-0812">Transmembrane</keyword>
<keyword evidence="1" id="KW-0472">Membrane</keyword>
<dbReference type="RefSeq" id="WP_136824881.1">
    <property type="nucleotide sequence ID" value="NZ_SWBP01000001.1"/>
</dbReference>
<reference evidence="2 3" key="1">
    <citation type="submission" date="2019-04" db="EMBL/GenBank/DDBJ databases">
        <title>Pedobacter sp. AR-3-17 sp. nov., isolated from Arctic soil.</title>
        <authorList>
            <person name="Dahal R.H."/>
            <person name="Kim D.-U."/>
        </authorList>
    </citation>
    <scope>NUCLEOTIDE SEQUENCE [LARGE SCALE GENOMIC DNA]</scope>
    <source>
        <strain evidence="2 3">AR-3-17</strain>
    </source>
</reference>
<dbReference type="EMBL" id="SWBP01000001">
    <property type="protein sequence ID" value="TKC00673.1"/>
    <property type="molecule type" value="Genomic_DNA"/>
</dbReference>
<dbReference type="CDD" id="cd21809">
    <property type="entry name" value="ABC-2_lan_permease-like"/>
    <property type="match status" value="1"/>
</dbReference>
<feature type="transmembrane region" description="Helical" evidence="1">
    <location>
        <begin position="158"/>
        <end position="181"/>
    </location>
</feature>
<dbReference type="Pfam" id="PF12730">
    <property type="entry name" value="ABC2_membrane_4"/>
    <property type="match status" value="1"/>
</dbReference>
<comment type="caution">
    <text evidence="2">The sequence shown here is derived from an EMBL/GenBank/DDBJ whole genome shotgun (WGS) entry which is preliminary data.</text>
</comment>
<feature type="transmembrane region" description="Helical" evidence="1">
    <location>
        <begin position="238"/>
        <end position="257"/>
    </location>
</feature>
<name>A0A4U1C5H1_9SPHI</name>
<protein>
    <submittedName>
        <fullName evidence="2">ABC transporter permease</fullName>
    </submittedName>
</protein>
<gene>
    <name evidence="2" type="ORF">FA046_03055</name>
</gene>
<dbReference type="PANTHER" id="PTHR37305">
    <property type="entry name" value="INTEGRAL MEMBRANE PROTEIN-RELATED"/>
    <property type="match status" value="1"/>
</dbReference>
<keyword evidence="3" id="KW-1185">Reference proteome</keyword>
<feature type="transmembrane region" description="Helical" evidence="1">
    <location>
        <begin position="61"/>
        <end position="81"/>
    </location>
</feature>
<feature type="transmembrane region" description="Helical" evidence="1">
    <location>
        <begin position="188"/>
        <end position="206"/>
    </location>
</feature>
<keyword evidence="1" id="KW-1133">Transmembrane helix</keyword>
<evidence type="ECO:0000313" key="3">
    <source>
        <dbReference type="Proteomes" id="UP000308181"/>
    </source>
</evidence>
<dbReference type="OrthoDB" id="5946463at2"/>
<dbReference type="PANTHER" id="PTHR37305:SF1">
    <property type="entry name" value="MEMBRANE PROTEIN"/>
    <property type="match status" value="1"/>
</dbReference>
<proteinExistence type="predicted"/>
<dbReference type="AlphaFoldDB" id="A0A4U1C5H1"/>
<feature type="transmembrane region" description="Helical" evidence="1">
    <location>
        <begin position="20"/>
        <end position="41"/>
    </location>
</feature>